<dbReference type="InterPro" id="IPR036291">
    <property type="entry name" value="NAD(P)-bd_dom_sf"/>
</dbReference>
<dbReference type="Gene3D" id="3.40.50.720">
    <property type="entry name" value="NAD(P)-binding Rossmann-like Domain"/>
    <property type="match status" value="1"/>
</dbReference>
<dbReference type="EMBL" id="JABEMA010000101">
    <property type="protein sequence ID" value="NNH23132.1"/>
    <property type="molecule type" value="Genomic_DNA"/>
</dbReference>
<dbReference type="Pfam" id="PF13561">
    <property type="entry name" value="adh_short_C2"/>
    <property type="match status" value="1"/>
</dbReference>
<dbReference type="SMART" id="SM00822">
    <property type="entry name" value="PKS_KR"/>
    <property type="match status" value="1"/>
</dbReference>
<evidence type="ECO:0000259" key="4">
    <source>
        <dbReference type="SMART" id="SM00822"/>
    </source>
</evidence>
<evidence type="ECO:0000256" key="1">
    <source>
        <dbReference type="ARBA" id="ARBA00006484"/>
    </source>
</evidence>
<dbReference type="AlphaFoldDB" id="A0A849BQN7"/>
<dbReference type="PANTHER" id="PTHR42760:SF40">
    <property type="entry name" value="3-OXOACYL-[ACYL-CARRIER-PROTEIN] REDUCTASE, CHLOROPLASTIC"/>
    <property type="match status" value="1"/>
</dbReference>
<comment type="caution">
    <text evidence="5">The sequence shown here is derived from an EMBL/GenBank/DDBJ whole genome shotgun (WGS) entry which is preliminary data.</text>
</comment>
<dbReference type="Proteomes" id="UP000555552">
    <property type="component" value="Unassembled WGS sequence"/>
</dbReference>
<feature type="compositionally biased region" description="Pro residues" evidence="3">
    <location>
        <begin position="8"/>
        <end position="17"/>
    </location>
</feature>
<dbReference type="GO" id="GO:0030497">
    <property type="term" value="P:fatty acid elongation"/>
    <property type="evidence" value="ECO:0007669"/>
    <property type="project" value="TreeGrafter"/>
</dbReference>
<dbReference type="InterPro" id="IPR057326">
    <property type="entry name" value="KR_dom"/>
</dbReference>
<feature type="region of interest" description="Disordered" evidence="3">
    <location>
        <begin position="1"/>
        <end position="71"/>
    </location>
</feature>
<reference evidence="5 6" key="1">
    <citation type="submission" date="2020-05" db="EMBL/GenBank/DDBJ databases">
        <title>MicrobeNet Type strains.</title>
        <authorList>
            <person name="Nicholson A.C."/>
        </authorList>
    </citation>
    <scope>NUCLEOTIDE SEQUENCE [LARGE SCALE GENOMIC DNA]</scope>
    <source>
        <strain evidence="5 6">JCM 14547</strain>
    </source>
</reference>
<name>A0A849BQN7_9ACTN</name>
<dbReference type="PROSITE" id="PS00061">
    <property type="entry name" value="ADH_SHORT"/>
    <property type="match status" value="1"/>
</dbReference>
<feature type="compositionally biased region" description="Low complexity" evidence="3">
    <location>
        <begin position="18"/>
        <end position="27"/>
    </location>
</feature>
<organism evidence="5 6">
    <name type="scientific">Pseudokineococcus marinus</name>
    <dbReference type="NCBI Taxonomy" id="351215"/>
    <lineage>
        <taxon>Bacteria</taxon>
        <taxon>Bacillati</taxon>
        <taxon>Actinomycetota</taxon>
        <taxon>Actinomycetes</taxon>
        <taxon>Kineosporiales</taxon>
        <taxon>Kineosporiaceae</taxon>
        <taxon>Pseudokineococcus</taxon>
    </lineage>
</organism>
<evidence type="ECO:0000313" key="6">
    <source>
        <dbReference type="Proteomes" id="UP000555552"/>
    </source>
</evidence>
<dbReference type="PRINTS" id="PR00081">
    <property type="entry name" value="GDHRDH"/>
</dbReference>
<keyword evidence="6" id="KW-1185">Reference proteome</keyword>
<dbReference type="SUPFAM" id="SSF51735">
    <property type="entry name" value="NAD(P)-binding Rossmann-fold domains"/>
    <property type="match status" value="1"/>
</dbReference>
<dbReference type="GO" id="GO:0016616">
    <property type="term" value="F:oxidoreductase activity, acting on the CH-OH group of donors, NAD or NADP as acceptor"/>
    <property type="evidence" value="ECO:0007669"/>
    <property type="project" value="UniProtKB-ARBA"/>
</dbReference>
<evidence type="ECO:0000313" key="5">
    <source>
        <dbReference type="EMBL" id="NNH23132.1"/>
    </source>
</evidence>
<evidence type="ECO:0000256" key="2">
    <source>
        <dbReference type="ARBA" id="ARBA00023002"/>
    </source>
</evidence>
<comment type="similarity">
    <text evidence="1">Belongs to the short-chain dehydrogenases/reductases (SDR) family.</text>
</comment>
<proteinExistence type="inferred from homology"/>
<gene>
    <name evidence="5" type="ORF">HLB09_08515</name>
</gene>
<accession>A0A849BQN7</accession>
<protein>
    <submittedName>
        <fullName evidence="5">SDR family oxidoreductase</fullName>
    </submittedName>
</protein>
<dbReference type="FunFam" id="3.40.50.720:FF:000084">
    <property type="entry name" value="Short-chain dehydrogenase reductase"/>
    <property type="match status" value="1"/>
</dbReference>
<feature type="domain" description="Ketoreductase" evidence="4">
    <location>
        <begin position="62"/>
        <end position="250"/>
    </location>
</feature>
<evidence type="ECO:0000256" key="3">
    <source>
        <dbReference type="SAM" id="MobiDB-lite"/>
    </source>
</evidence>
<dbReference type="InterPro" id="IPR002347">
    <property type="entry name" value="SDR_fam"/>
</dbReference>
<keyword evidence="2" id="KW-0560">Oxidoreductase</keyword>
<dbReference type="PANTHER" id="PTHR42760">
    <property type="entry name" value="SHORT-CHAIN DEHYDROGENASES/REDUCTASES FAMILY MEMBER"/>
    <property type="match status" value="1"/>
</dbReference>
<dbReference type="PRINTS" id="PR00080">
    <property type="entry name" value="SDRFAMILY"/>
</dbReference>
<sequence>MPTVCGTPGPPERPPGAPRTTPASPGGARPPPRDAARRRRSRRRSTEQQEAPVSTPPFPDQRTAVVTGAGSPRGIGRALAARLAREGWAVAVMDLDEEAVADVAAGITEAGGRALGVGVDVSDPASVDAAAARVEAELPPVVGLANIAGISSPTAFFDTTPQEWDRVMAVNARGVFLATQRFGRGMADRGLGRVVSISSVSAQRGGGTFSKSAYSASKGAVVSLMRAVARELSPLGVTANCVSPGPVDTDIMGGPLDDERRADMAAAGLVGRVGTVDDVAALMAFLLGPDAGNITGATYDVNGGLHMS</sequence>
<dbReference type="InterPro" id="IPR020904">
    <property type="entry name" value="Sc_DH/Rdtase_CS"/>
</dbReference>